<dbReference type="PROSITE" id="PS50404">
    <property type="entry name" value="GST_NTER"/>
    <property type="match status" value="1"/>
</dbReference>
<proteinExistence type="predicted"/>
<feature type="domain" description="GST N-terminal" evidence="1">
    <location>
        <begin position="1"/>
        <end position="81"/>
    </location>
</feature>
<feature type="domain" description="GST C-terminal" evidence="2">
    <location>
        <begin position="87"/>
        <end position="201"/>
    </location>
</feature>
<dbReference type="PANTHER" id="PTHR44051">
    <property type="entry name" value="GLUTATHIONE S-TRANSFERASE-RELATED"/>
    <property type="match status" value="1"/>
</dbReference>
<evidence type="ECO:0000313" key="3">
    <source>
        <dbReference type="EMBL" id="QEY60890.1"/>
    </source>
</evidence>
<dbReference type="InterPro" id="IPR004045">
    <property type="entry name" value="Glutathione_S-Trfase_N"/>
</dbReference>
<evidence type="ECO:0000313" key="4">
    <source>
        <dbReference type="Proteomes" id="UP000327179"/>
    </source>
</evidence>
<dbReference type="SFLD" id="SFLDG01150">
    <property type="entry name" value="Main.1:_Beta-like"/>
    <property type="match status" value="1"/>
</dbReference>
<dbReference type="Gene3D" id="3.40.30.10">
    <property type="entry name" value="Glutaredoxin"/>
    <property type="match status" value="1"/>
</dbReference>
<dbReference type="NCBIfam" id="NF007831">
    <property type="entry name" value="PRK10542.1"/>
    <property type="match status" value="1"/>
</dbReference>
<dbReference type="InterPro" id="IPR040079">
    <property type="entry name" value="Glutathione_S-Trfase"/>
</dbReference>
<name>A0A5J6QEE0_9GAMM</name>
<dbReference type="PROSITE" id="PS50405">
    <property type="entry name" value="GST_CTER"/>
    <property type="match status" value="1"/>
</dbReference>
<evidence type="ECO:0000259" key="1">
    <source>
        <dbReference type="PROSITE" id="PS50404"/>
    </source>
</evidence>
<dbReference type="GO" id="GO:0004364">
    <property type="term" value="F:glutathione transferase activity"/>
    <property type="evidence" value="ECO:0007669"/>
    <property type="project" value="UniProtKB-EC"/>
</dbReference>
<protein>
    <submittedName>
        <fullName evidence="3">Glutathione transferase GstA</fullName>
        <ecNumber evidence="3">2.5.1.18</ecNumber>
    </submittedName>
</protein>
<dbReference type="RefSeq" id="WP_151131432.1">
    <property type="nucleotide sequence ID" value="NZ_CP043311.1"/>
</dbReference>
<keyword evidence="3" id="KW-0808">Transferase</keyword>
<dbReference type="Pfam" id="PF13409">
    <property type="entry name" value="GST_N_2"/>
    <property type="match status" value="1"/>
</dbReference>
<dbReference type="CDD" id="cd03057">
    <property type="entry name" value="GST_N_Beta"/>
    <property type="match status" value="1"/>
</dbReference>
<dbReference type="SUPFAM" id="SSF47616">
    <property type="entry name" value="GST C-terminal domain-like"/>
    <property type="match status" value="1"/>
</dbReference>
<dbReference type="SUPFAM" id="SSF52833">
    <property type="entry name" value="Thioredoxin-like"/>
    <property type="match status" value="1"/>
</dbReference>
<dbReference type="KEGG" id="plal:FXN65_02065"/>
<gene>
    <name evidence="3" type="primary">gstA</name>
    <name evidence="3" type="ORF">FXN65_02065</name>
</gene>
<keyword evidence="4" id="KW-1185">Reference proteome</keyword>
<dbReference type="Pfam" id="PF00043">
    <property type="entry name" value="GST_C"/>
    <property type="match status" value="1"/>
</dbReference>
<dbReference type="PANTHER" id="PTHR44051:SF8">
    <property type="entry name" value="GLUTATHIONE S-TRANSFERASE GSTA"/>
    <property type="match status" value="1"/>
</dbReference>
<accession>A0A5J6QEE0</accession>
<dbReference type="InterPro" id="IPR004046">
    <property type="entry name" value="GST_C"/>
</dbReference>
<organism evidence="3 4">
    <name type="scientific">Metapseudomonas lalkuanensis</name>
    <dbReference type="NCBI Taxonomy" id="2604832"/>
    <lineage>
        <taxon>Bacteria</taxon>
        <taxon>Pseudomonadati</taxon>
        <taxon>Pseudomonadota</taxon>
        <taxon>Gammaproteobacteria</taxon>
        <taxon>Pseudomonadales</taxon>
        <taxon>Pseudomonadaceae</taxon>
        <taxon>Metapseudomonas</taxon>
    </lineage>
</organism>
<dbReference type="InterPro" id="IPR036249">
    <property type="entry name" value="Thioredoxin-like_sf"/>
</dbReference>
<evidence type="ECO:0000259" key="2">
    <source>
        <dbReference type="PROSITE" id="PS50405"/>
    </source>
</evidence>
<dbReference type="SFLD" id="SFLDS00019">
    <property type="entry name" value="Glutathione_Transferase_(cytos"/>
    <property type="match status" value="1"/>
</dbReference>
<dbReference type="SFLD" id="SFLDG00358">
    <property type="entry name" value="Main_(cytGST)"/>
    <property type="match status" value="1"/>
</dbReference>
<reference evidence="3 4" key="1">
    <citation type="submission" date="2019-08" db="EMBL/GenBank/DDBJ databases">
        <title>Whole-genome Sequencing of e-waste polymer degrading bacterium Pseudomonas sp. strain PE08.</title>
        <authorList>
            <person name="Kirdat K."/>
            <person name="Debbarma P."/>
            <person name="Narawade N."/>
            <person name="Suyal D."/>
            <person name="Thorat V."/>
            <person name="Shouche Y."/>
            <person name="Goel R."/>
            <person name="Yadav A."/>
        </authorList>
    </citation>
    <scope>NUCLEOTIDE SEQUENCE [LARGE SCALE GENOMIC DNA]</scope>
    <source>
        <strain evidence="3 4">PE08</strain>
    </source>
</reference>
<dbReference type="InterPro" id="IPR036282">
    <property type="entry name" value="Glutathione-S-Trfase_C_sf"/>
</dbReference>
<dbReference type="EMBL" id="CP043311">
    <property type="protein sequence ID" value="QEY60890.1"/>
    <property type="molecule type" value="Genomic_DNA"/>
</dbReference>
<sequence>MKLFYTPGACSLAVHIVLREIGKPFSLEKVDLGAHTTAHGDDYYRNNPKGYVPLLELDNGQSLSEGPVICQYLCDQAGRTDLMPAAGSLMRYRVMEWQAFINSEVHKSFGALFNPALDDKAKATYTGMAHRRLQWTSEQLRGRRYLTGDDFTAADAYLFTVANWAGFLKMDISDCPELQEFQGRVASRPAVQEALKAEGLA</sequence>
<dbReference type="Proteomes" id="UP000327179">
    <property type="component" value="Chromosome"/>
</dbReference>
<dbReference type="Gene3D" id="1.20.1050.10">
    <property type="match status" value="1"/>
</dbReference>
<dbReference type="InterPro" id="IPR010987">
    <property type="entry name" value="Glutathione-S-Trfase_C-like"/>
</dbReference>
<dbReference type="AlphaFoldDB" id="A0A5J6QEE0"/>
<dbReference type="EC" id="2.5.1.18" evidence="3"/>
<dbReference type="CDD" id="cd03188">
    <property type="entry name" value="GST_C_Beta"/>
    <property type="match status" value="1"/>
</dbReference>